<feature type="transmembrane region" description="Helical" evidence="8">
    <location>
        <begin position="815"/>
        <end position="841"/>
    </location>
</feature>
<evidence type="ECO:0000256" key="6">
    <source>
        <dbReference type="ARBA" id="ARBA00023180"/>
    </source>
</evidence>
<dbReference type="InterPro" id="IPR000731">
    <property type="entry name" value="SSD"/>
</dbReference>
<evidence type="ECO:0000256" key="1">
    <source>
        <dbReference type="ARBA" id="ARBA00004141"/>
    </source>
</evidence>
<dbReference type="GO" id="GO:0022857">
    <property type="term" value="F:transmembrane transporter activity"/>
    <property type="evidence" value="ECO:0007669"/>
    <property type="project" value="InterPro"/>
</dbReference>
<comment type="similarity">
    <text evidence="2">Belongs to the patched family.</text>
</comment>
<dbReference type="GO" id="GO:0016020">
    <property type="term" value="C:membrane"/>
    <property type="evidence" value="ECO:0007669"/>
    <property type="project" value="UniProtKB-SubCell"/>
</dbReference>
<feature type="transmembrane region" description="Helical" evidence="8">
    <location>
        <begin position="213"/>
        <end position="237"/>
    </location>
</feature>
<dbReference type="InterPro" id="IPR001036">
    <property type="entry name" value="Acrflvin-R"/>
</dbReference>
<feature type="transmembrane region" description="Helical" evidence="8">
    <location>
        <begin position="782"/>
        <end position="803"/>
    </location>
</feature>
<gene>
    <name evidence="10" type="ORF">BSL78_28975</name>
</gene>
<feature type="compositionally biased region" description="Polar residues" evidence="7">
    <location>
        <begin position="406"/>
        <end position="424"/>
    </location>
</feature>
<dbReference type="OrthoDB" id="6510177at2759"/>
<dbReference type="STRING" id="307972.A0A2G8JEP1"/>
<dbReference type="PRINTS" id="PR00702">
    <property type="entry name" value="ACRIFLAVINRP"/>
</dbReference>
<evidence type="ECO:0000256" key="8">
    <source>
        <dbReference type="SAM" id="Phobius"/>
    </source>
</evidence>
<keyword evidence="3 8" id="KW-0812">Transmembrane</keyword>
<feature type="transmembrane region" description="Helical" evidence="8">
    <location>
        <begin position="249"/>
        <end position="272"/>
    </location>
</feature>
<dbReference type="PROSITE" id="PS50156">
    <property type="entry name" value="SSD"/>
    <property type="match status" value="2"/>
</dbReference>
<dbReference type="Pfam" id="PF02460">
    <property type="entry name" value="Patched"/>
    <property type="match status" value="1"/>
</dbReference>
<dbReference type="PANTHER" id="PTHR10796:SF92">
    <property type="entry name" value="PATCHED-RELATED, ISOFORM A"/>
    <property type="match status" value="1"/>
</dbReference>
<dbReference type="AlphaFoldDB" id="A0A2G8JEP1"/>
<keyword evidence="11" id="KW-1185">Reference proteome</keyword>
<dbReference type="Gene3D" id="1.20.1640.10">
    <property type="entry name" value="Multidrug efflux transporter AcrB transmembrane domain"/>
    <property type="match status" value="2"/>
</dbReference>
<name>A0A2G8JEP1_STIJA</name>
<comment type="caution">
    <text evidence="10">The sequence shown here is derived from an EMBL/GenBank/DDBJ whole genome shotgun (WGS) entry which is preliminary data.</text>
</comment>
<feature type="region of interest" description="Disordered" evidence="7">
    <location>
        <begin position="406"/>
        <end position="454"/>
    </location>
</feature>
<reference evidence="10 11" key="1">
    <citation type="journal article" date="2017" name="PLoS Biol.">
        <title>The sea cucumber genome provides insights into morphological evolution and visceral regeneration.</title>
        <authorList>
            <person name="Zhang X."/>
            <person name="Sun L."/>
            <person name="Yuan J."/>
            <person name="Sun Y."/>
            <person name="Gao Y."/>
            <person name="Zhang L."/>
            <person name="Li S."/>
            <person name="Dai H."/>
            <person name="Hamel J.F."/>
            <person name="Liu C."/>
            <person name="Yu Y."/>
            <person name="Liu S."/>
            <person name="Lin W."/>
            <person name="Guo K."/>
            <person name="Jin S."/>
            <person name="Xu P."/>
            <person name="Storey K.B."/>
            <person name="Huan P."/>
            <person name="Zhang T."/>
            <person name="Zhou Y."/>
            <person name="Zhang J."/>
            <person name="Lin C."/>
            <person name="Li X."/>
            <person name="Xing L."/>
            <person name="Huo D."/>
            <person name="Sun M."/>
            <person name="Wang L."/>
            <person name="Mercier A."/>
            <person name="Li F."/>
            <person name="Yang H."/>
            <person name="Xiang J."/>
        </authorList>
    </citation>
    <scope>NUCLEOTIDE SEQUENCE [LARGE SCALE GENOMIC DNA]</scope>
    <source>
        <strain evidence="10">Shaxun</strain>
        <tissue evidence="10">Muscle</tissue>
    </source>
</reference>
<keyword evidence="4 8" id="KW-1133">Transmembrane helix</keyword>
<evidence type="ECO:0000259" key="9">
    <source>
        <dbReference type="PROSITE" id="PS50156"/>
    </source>
</evidence>
<feature type="transmembrane region" description="Helical" evidence="8">
    <location>
        <begin position="278"/>
        <end position="301"/>
    </location>
</feature>
<protein>
    <recommendedName>
        <fullName evidence="9">SSD domain-containing protein</fullName>
    </recommendedName>
</protein>
<sequence>MEFQSDAEFLFSPITSRAKEEREILNDLFPVDDRHTLPNRLIYLTQRQVSIAIACTDDGNILRQDSVQAVLDLDEEIRKLEVYPATRSTPANFTNLCNQWNDHCFPDPVTSSLRYYNNNDSVVTVPFPEVTLPTGVSYDIAPFFGGRTIMNDELVAADALLLSYSLQSSPEDIDTLSADWEMAVTNLLHELNSDIIEVNGYTSASLDESQTNLAFAAIPYLAASYFILIMFAVVSCIMIRDGTQSKPWLGVLGVVSASLAVVSAVGLLSYVGVPFNQVALSMPFIILGIGLDDMFIMIAAWRKTDPSLPVVDRIAGTFEDAAVSISITSLTDILAFCVGAISPIPAIRIFCLYTGVAVFFDFLYQITFFGACMVLFGYMEYFDCNGCTCVPIDRRVDVYESNNDLTNGQMMHRTPNNAQSQAYESTDVETNRSNGQAHTHHRSQQESNDDEKGRPVKHHAMMIFFRDYYAKLIYKPVSLLVICLSYVIYLAAAVYFSTTLEMGLEQANIAEEGTMTHGYFTLQSKYFKETGPSVSVVFTEPLPYWDISEQAKIEMFLIDIHEKSHVKPRNVSDIWLDEYKKYLQVRFSTSVVDQETFVRILRDDFLTLPCCERFQLDINFNESEIASSRFILVSGDTFSSVDEEELLLGIRDSIDEATEALGVPVIASSLGFVFAEQYIIIVPTTVLTLGIAVASMLLVSLIMMPNIVVGILVTLSVASILLGVIGFMALWGVALESISMVNLVLCIGFSVDFSAHVAYAFVMDSEEKNLSAYDKLSRSVYLLGFPILQSGFSTIIGVSLLFWSSSYIFRTFAKIMTLVMTLGMLHGLVFLPAMITIVAYLREACCDKNRHDQRESASHARSVSATVGADNEGMVIDEH</sequence>
<evidence type="ECO:0000256" key="2">
    <source>
        <dbReference type="ARBA" id="ARBA00005585"/>
    </source>
</evidence>
<feature type="domain" description="SSD" evidence="9">
    <location>
        <begin position="217"/>
        <end position="375"/>
    </location>
</feature>
<dbReference type="PANTHER" id="PTHR10796">
    <property type="entry name" value="PATCHED-RELATED"/>
    <property type="match status" value="1"/>
</dbReference>
<feature type="transmembrane region" description="Helical" evidence="8">
    <location>
        <begin position="740"/>
        <end position="762"/>
    </location>
</feature>
<organism evidence="10 11">
    <name type="scientific">Stichopus japonicus</name>
    <name type="common">Sea cucumber</name>
    <dbReference type="NCBI Taxonomy" id="307972"/>
    <lineage>
        <taxon>Eukaryota</taxon>
        <taxon>Metazoa</taxon>
        <taxon>Echinodermata</taxon>
        <taxon>Eleutherozoa</taxon>
        <taxon>Echinozoa</taxon>
        <taxon>Holothuroidea</taxon>
        <taxon>Aspidochirotacea</taxon>
        <taxon>Aspidochirotida</taxon>
        <taxon>Stichopodidae</taxon>
        <taxon>Apostichopus</taxon>
    </lineage>
</organism>
<keyword evidence="6" id="KW-0325">Glycoprotein</keyword>
<dbReference type="InterPro" id="IPR003392">
    <property type="entry name" value="PTHD_SSD"/>
</dbReference>
<comment type="subcellular location">
    <subcellularLocation>
        <location evidence="1">Membrane</location>
        <topology evidence="1">Multi-pass membrane protein</topology>
    </subcellularLocation>
</comment>
<feature type="transmembrane region" description="Helical" evidence="8">
    <location>
        <begin position="347"/>
        <end position="376"/>
    </location>
</feature>
<dbReference type="Proteomes" id="UP000230750">
    <property type="component" value="Unassembled WGS sequence"/>
</dbReference>
<dbReference type="InterPro" id="IPR051697">
    <property type="entry name" value="Patched_domain-protein"/>
</dbReference>
<evidence type="ECO:0000256" key="5">
    <source>
        <dbReference type="ARBA" id="ARBA00023136"/>
    </source>
</evidence>
<evidence type="ECO:0000313" key="11">
    <source>
        <dbReference type="Proteomes" id="UP000230750"/>
    </source>
</evidence>
<proteinExistence type="inferred from homology"/>
<evidence type="ECO:0000256" key="3">
    <source>
        <dbReference type="ARBA" id="ARBA00022692"/>
    </source>
</evidence>
<feature type="transmembrane region" description="Helical" evidence="8">
    <location>
        <begin position="709"/>
        <end position="734"/>
    </location>
</feature>
<feature type="domain" description="SSD" evidence="9">
    <location>
        <begin position="677"/>
        <end position="837"/>
    </location>
</feature>
<evidence type="ECO:0000256" key="4">
    <source>
        <dbReference type="ARBA" id="ARBA00022989"/>
    </source>
</evidence>
<evidence type="ECO:0000313" key="10">
    <source>
        <dbReference type="EMBL" id="PIK34202.1"/>
    </source>
</evidence>
<feature type="transmembrane region" description="Helical" evidence="8">
    <location>
        <begin position="678"/>
        <end position="702"/>
    </location>
</feature>
<accession>A0A2G8JEP1</accession>
<keyword evidence="5 8" id="KW-0472">Membrane</keyword>
<feature type="transmembrane region" description="Helical" evidence="8">
    <location>
        <begin position="321"/>
        <end position="341"/>
    </location>
</feature>
<dbReference type="SUPFAM" id="SSF82866">
    <property type="entry name" value="Multidrug efflux transporter AcrB transmembrane domain"/>
    <property type="match status" value="2"/>
</dbReference>
<feature type="transmembrane region" description="Helical" evidence="8">
    <location>
        <begin position="472"/>
        <end position="496"/>
    </location>
</feature>
<dbReference type="EMBL" id="MRZV01002251">
    <property type="protein sequence ID" value="PIK34202.1"/>
    <property type="molecule type" value="Genomic_DNA"/>
</dbReference>
<evidence type="ECO:0000256" key="7">
    <source>
        <dbReference type="SAM" id="MobiDB-lite"/>
    </source>
</evidence>